<evidence type="ECO:0000256" key="3">
    <source>
        <dbReference type="ARBA" id="ARBA00017941"/>
    </source>
</evidence>
<protein>
    <recommendedName>
        <fullName evidence="3 6">Flagellar basal-body rod protein FlgC</fullName>
    </recommendedName>
</protein>
<feature type="domain" description="Flagellar basal body rod protein N-terminal" evidence="7">
    <location>
        <begin position="7"/>
        <end position="35"/>
    </location>
</feature>
<evidence type="ECO:0000256" key="2">
    <source>
        <dbReference type="ARBA" id="ARBA00009677"/>
    </source>
</evidence>
<evidence type="ECO:0000313" key="10">
    <source>
        <dbReference type="Proteomes" id="UP001321786"/>
    </source>
</evidence>
<accession>A0AAU9EMP3</accession>
<dbReference type="Proteomes" id="UP001321786">
    <property type="component" value="Chromosome"/>
</dbReference>
<dbReference type="AlphaFoldDB" id="A0AAU9EMP3"/>
<comment type="subunit">
    <text evidence="5 6">The basal body constitutes a major portion of the flagellar organelle and consists of four rings (L,P,S, and M) mounted on a central rod. The rod consists of about 26 subunits of FlgG in the distal portion, and FlgB, FlgC and FlgF are thought to build up the proximal portion of the rod with about 6 subunits each.</text>
</comment>
<dbReference type="PANTHER" id="PTHR30435:SF2">
    <property type="entry name" value="FLAGELLAR BASAL-BODY ROD PROTEIN FLGC"/>
    <property type="match status" value="1"/>
</dbReference>
<dbReference type="PANTHER" id="PTHR30435">
    <property type="entry name" value="FLAGELLAR PROTEIN"/>
    <property type="match status" value="1"/>
</dbReference>
<evidence type="ECO:0000256" key="6">
    <source>
        <dbReference type="RuleBase" id="RU362062"/>
    </source>
</evidence>
<dbReference type="RefSeq" id="WP_338535022.1">
    <property type="nucleotide sequence ID" value="NZ_AP028654.1"/>
</dbReference>
<evidence type="ECO:0000259" key="8">
    <source>
        <dbReference type="Pfam" id="PF06429"/>
    </source>
</evidence>
<keyword evidence="4 6" id="KW-0975">Bacterial flagellum</keyword>
<keyword evidence="10" id="KW-1185">Reference proteome</keyword>
<dbReference type="InterPro" id="IPR010930">
    <property type="entry name" value="Flg_bb/hook_C_dom"/>
</dbReference>
<feature type="domain" description="Flagellar basal-body/hook protein C-terminal" evidence="8">
    <location>
        <begin position="100"/>
        <end position="143"/>
    </location>
</feature>
<comment type="subcellular location">
    <subcellularLocation>
        <location evidence="1 6">Bacterial flagellum basal body</location>
    </subcellularLocation>
</comment>
<dbReference type="InterPro" id="IPR001444">
    <property type="entry name" value="Flag_bb_rod_N"/>
</dbReference>
<comment type="similarity">
    <text evidence="2">Belongs to the flagella basal body rod proteins family.</text>
</comment>
<keyword evidence="9" id="KW-0969">Cilium</keyword>
<dbReference type="NCBIfam" id="TIGR01395">
    <property type="entry name" value="FlgC"/>
    <property type="match status" value="1"/>
</dbReference>
<dbReference type="InterPro" id="IPR006299">
    <property type="entry name" value="FlgC"/>
</dbReference>
<evidence type="ECO:0000259" key="7">
    <source>
        <dbReference type="Pfam" id="PF00460"/>
    </source>
</evidence>
<evidence type="ECO:0000256" key="5">
    <source>
        <dbReference type="ARBA" id="ARBA00025933"/>
    </source>
</evidence>
<dbReference type="EMBL" id="AP028654">
    <property type="protein sequence ID" value="BEP29384.1"/>
    <property type="molecule type" value="Genomic_DNA"/>
</dbReference>
<sequence length="146" mass="15917">MGFFNSINISTSALTAERLRMDLISKNIANANTTRTASGGPYRRQIPVFRELEGNSFSDILKKASGQSGSGKGVEVEAIREDMSPFKREYNPTHPDADKDGYVLLPNVETVTEMINLISATRAYDANITVINGTKGMAMKALEIGK</sequence>
<organism evidence="9 10">
    <name type="scientific">Helicovermis profundi</name>
    <dbReference type="NCBI Taxonomy" id="3065157"/>
    <lineage>
        <taxon>Bacteria</taxon>
        <taxon>Bacillati</taxon>
        <taxon>Bacillota</taxon>
        <taxon>Clostridia</taxon>
        <taxon>Helicovermis</taxon>
    </lineage>
</organism>
<dbReference type="GO" id="GO:0030694">
    <property type="term" value="C:bacterial-type flagellum basal body, rod"/>
    <property type="evidence" value="ECO:0007669"/>
    <property type="project" value="UniProtKB-UniRule"/>
</dbReference>
<dbReference type="Pfam" id="PF06429">
    <property type="entry name" value="Flg_bbr_C"/>
    <property type="match status" value="1"/>
</dbReference>
<gene>
    <name evidence="9" type="primary">flgC</name>
    <name evidence="9" type="ORF">HLPR_17150</name>
</gene>
<keyword evidence="9" id="KW-0282">Flagellum</keyword>
<dbReference type="KEGG" id="hprf:HLPR_17150"/>
<evidence type="ECO:0000256" key="1">
    <source>
        <dbReference type="ARBA" id="ARBA00004117"/>
    </source>
</evidence>
<evidence type="ECO:0000256" key="4">
    <source>
        <dbReference type="ARBA" id="ARBA00023143"/>
    </source>
</evidence>
<reference evidence="9 10" key="1">
    <citation type="submission" date="2023-08" db="EMBL/GenBank/DDBJ databases">
        <title>Helicovermis profunda gen. nov., sp. nov., a novel mesophilic, fermentative bacterium within the Bacillota from a deep-sea hydrothermal vent chimney.</title>
        <authorList>
            <person name="Miyazaki U."/>
            <person name="Mizutani D."/>
            <person name="Hashimoto Y."/>
            <person name="Tame A."/>
            <person name="Sawayama S."/>
            <person name="Miyazaki J."/>
            <person name="Takai K."/>
            <person name="Nakagawa S."/>
        </authorList>
    </citation>
    <scope>NUCLEOTIDE SEQUENCE [LARGE SCALE GENOMIC DNA]</scope>
    <source>
        <strain evidence="9 10">S502</strain>
    </source>
</reference>
<proteinExistence type="inferred from homology"/>
<dbReference type="Pfam" id="PF00460">
    <property type="entry name" value="Flg_bb_rod"/>
    <property type="match status" value="1"/>
</dbReference>
<evidence type="ECO:0000313" key="9">
    <source>
        <dbReference type="EMBL" id="BEP29384.1"/>
    </source>
</evidence>
<dbReference type="GO" id="GO:0071978">
    <property type="term" value="P:bacterial-type flagellum-dependent swarming motility"/>
    <property type="evidence" value="ECO:0007669"/>
    <property type="project" value="TreeGrafter"/>
</dbReference>
<name>A0AAU9EMP3_9FIRM</name>
<keyword evidence="9" id="KW-0966">Cell projection</keyword>